<reference evidence="1 2" key="1">
    <citation type="submission" date="2017-03" db="EMBL/GenBank/DDBJ databases">
        <title>Genome Survey of Euroglyphus maynei.</title>
        <authorList>
            <person name="Arlian L.G."/>
            <person name="Morgan M.S."/>
            <person name="Rider S.D."/>
        </authorList>
    </citation>
    <scope>NUCLEOTIDE SEQUENCE [LARGE SCALE GENOMIC DNA]</scope>
    <source>
        <strain evidence="1">Arlian Lab</strain>
        <tissue evidence="1">Whole body</tissue>
    </source>
</reference>
<organism evidence="1 2">
    <name type="scientific">Euroglyphus maynei</name>
    <name type="common">Mayne's house dust mite</name>
    <dbReference type="NCBI Taxonomy" id="6958"/>
    <lineage>
        <taxon>Eukaryota</taxon>
        <taxon>Metazoa</taxon>
        <taxon>Ecdysozoa</taxon>
        <taxon>Arthropoda</taxon>
        <taxon>Chelicerata</taxon>
        <taxon>Arachnida</taxon>
        <taxon>Acari</taxon>
        <taxon>Acariformes</taxon>
        <taxon>Sarcoptiformes</taxon>
        <taxon>Astigmata</taxon>
        <taxon>Psoroptidia</taxon>
        <taxon>Analgoidea</taxon>
        <taxon>Pyroglyphidae</taxon>
        <taxon>Pyroglyphinae</taxon>
        <taxon>Euroglyphus</taxon>
    </lineage>
</organism>
<protein>
    <submittedName>
        <fullName evidence="1">Uncharacterized protein</fullName>
    </submittedName>
</protein>
<name>A0A1Y3BT05_EURMA</name>
<keyword evidence="2" id="KW-1185">Reference proteome</keyword>
<dbReference type="EMBL" id="MUJZ01000621">
    <property type="protein sequence ID" value="OTF84119.1"/>
    <property type="molecule type" value="Genomic_DNA"/>
</dbReference>
<dbReference type="Proteomes" id="UP000194236">
    <property type="component" value="Unassembled WGS sequence"/>
</dbReference>
<gene>
    <name evidence="1" type="ORF">BLA29_011589</name>
</gene>
<proteinExistence type="predicted"/>
<evidence type="ECO:0000313" key="1">
    <source>
        <dbReference type="EMBL" id="OTF84119.1"/>
    </source>
</evidence>
<sequence>MNIEKIRNIIDFIAFPEWLINDANMDDFYGLYGSIDLLIANDFWQSSVQLLRYNKYRMFQLMKQQRDDLNFHE</sequence>
<evidence type="ECO:0000313" key="2">
    <source>
        <dbReference type="Proteomes" id="UP000194236"/>
    </source>
</evidence>
<dbReference type="AlphaFoldDB" id="A0A1Y3BT05"/>
<accession>A0A1Y3BT05</accession>
<comment type="caution">
    <text evidence="1">The sequence shown here is derived from an EMBL/GenBank/DDBJ whole genome shotgun (WGS) entry which is preliminary data.</text>
</comment>